<dbReference type="KEGG" id="lak:106181355"/>
<feature type="compositionally biased region" description="Acidic residues" evidence="1">
    <location>
        <begin position="9"/>
        <end position="20"/>
    </location>
</feature>
<evidence type="ECO:0000313" key="2">
    <source>
        <dbReference type="Proteomes" id="UP000085678"/>
    </source>
</evidence>
<reference evidence="3 4" key="1">
    <citation type="submission" date="2025-04" db="UniProtKB">
        <authorList>
            <consortium name="RefSeq"/>
        </authorList>
    </citation>
    <scope>IDENTIFICATION</scope>
    <source>
        <tissue evidence="3 4">Gonads</tissue>
    </source>
</reference>
<dbReference type="OMA" id="TIERTGM"/>
<dbReference type="AlphaFoldDB" id="A0A1S3KEV8"/>
<proteinExistence type="predicted"/>
<organism evidence="2 4">
    <name type="scientific">Lingula anatina</name>
    <name type="common">Brachiopod</name>
    <name type="synonym">Lingula unguis</name>
    <dbReference type="NCBI Taxonomy" id="7574"/>
    <lineage>
        <taxon>Eukaryota</taxon>
        <taxon>Metazoa</taxon>
        <taxon>Spiralia</taxon>
        <taxon>Lophotrochozoa</taxon>
        <taxon>Brachiopoda</taxon>
        <taxon>Linguliformea</taxon>
        <taxon>Lingulata</taxon>
        <taxon>Lingulida</taxon>
        <taxon>Linguloidea</taxon>
        <taxon>Lingulidae</taxon>
        <taxon>Lingula</taxon>
    </lineage>
</organism>
<evidence type="ECO:0000313" key="3">
    <source>
        <dbReference type="RefSeq" id="XP_013421169.1"/>
    </source>
</evidence>
<feature type="region of interest" description="Disordered" evidence="1">
    <location>
        <begin position="1"/>
        <end position="57"/>
    </location>
</feature>
<dbReference type="RefSeq" id="XP_013421169.1">
    <property type="nucleotide sequence ID" value="XM_013565715.1"/>
</dbReference>
<evidence type="ECO:0000256" key="1">
    <source>
        <dbReference type="SAM" id="MobiDB-lite"/>
    </source>
</evidence>
<accession>A0A1S3KEV8</accession>
<dbReference type="GeneID" id="106181355"/>
<protein>
    <submittedName>
        <fullName evidence="3">Nucleolar protein 7 isoform X1</fullName>
    </submittedName>
    <submittedName>
        <fullName evidence="4">Nucleolar protein 7 isoform X2</fullName>
    </submittedName>
</protein>
<evidence type="ECO:0000313" key="4">
    <source>
        <dbReference type="RefSeq" id="XP_013421170.1"/>
    </source>
</evidence>
<feature type="region of interest" description="Disordered" evidence="1">
    <location>
        <begin position="70"/>
        <end position="151"/>
    </location>
</feature>
<feature type="compositionally biased region" description="Basic and acidic residues" evidence="1">
    <location>
        <begin position="130"/>
        <end position="139"/>
    </location>
</feature>
<dbReference type="OrthoDB" id="6144257at2759"/>
<name>A0A1S3KEV8_LINAN</name>
<feature type="compositionally biased region" description="Acidic residues" evidence="1">
    <location>
        <begin position="30"/>
        <end position="48"/>
    </location>
</feature>
<sequence>MPKHKKFDSDEDSDAEEERSDLESEKEEVRSEDEDLLVESDSDAEPEDISFSAGRTAALTKVKDTLKQMEGERVKLKEKRRKQQEMHMLQKKQKLDALSQKRLPDNLLQSLSKGPVIKRRKDGMTEGQEVEEKERLSGEEKDDEVEEQGYVPLNSSSANFEVLSLKHDLKSLSNKTQTAAEFKQALLYGGRIHRESVKAQRAKTTKRKARFK</sequence>
<keyword evidence="2" id="KW-1185">Reference proteome</keyword>
<gene>
    <name evidence="3 4" type="primary">LOC106181355</name>
</gene>
<dbReference type="Proteomes" id="UP000085678">
    <property type="component" value="Unplaced"/>
</dbReference>
<dbReference type="RefSeq" id="XP_013421170.1">
    <property type="nucleotide sequence ID" value="XM_013565716.1"/>
</dbReference>